<dbReference type="STRING" id="1235802.C823_01288"/>
<sequence>MKLLFYRYGSICEPDIITGFQELGHTIIEMTHEITNKSMLPSECVKAVTNQLFAEPVDFVFSINFFPFLSDVCQIFKLPYLCWSVDSPVMELFSTSIEHSCNRIFLFDRAQYDEILPYNPDHVFHLPLAVNVDQKQQVIRSASAALNNHFSSDISFVGSLYTEKCPYDKLTDVPEYLSGYLDGLIESQILIYGGYFIEDILTDDIIEQFKQHLPGFYTPPYESHLTDRITVAQLYIGSKISAVERLRIMDLLSGQFSVDLYTASDTSGLPHVHNRGLAKTLEEMPLVFQNSRINLNITSKGIRSGIPLRIFDILGCGGFLLTNYQTEIAELFVPGEDLIIYDSPEDLSNKCSYYLSHEAERKEIAHNGFEKAASQHTYQIRLQQMLKLAFETAQTT</sequence>
<dbReference type="Proteomes" id="UP000012589">
    <property type="component" value="Unassembled WGS sequence"/>
</dbReference>
<protein>
    <recommendedName>
        <fullName evidence="1">Spore protein YkvP/CgeB glycosyl transferase-like domain-containing protein</fullName>
    </recommendedName>
</protein>
<dbReference type="Gene3D" id="3.40.50.2000">
    <property type="entry name" value="Glycogen Phosphorylase B"/>
    <property type="match status" value="1"/>
</dbReference>
<dbReference type="eggNOG" id="COG4641">
    <property type="taxonomic scope" value="Bacteria"/>
</dbReference>
<name>N2BAI4_9FIRM</name>
<dbReference type="HOGENOM" id="CLU_033615_2_0_9"/>
<gene>
    <name evidence="2" type="ORF">C823_01288</name>
</gene>
<evidence type="ECO:0000259" key="1">
    <source>
        <dbReference type="Pfam" id="PF13524"/>
    </source>
</evidence>
<dbReference type="OrthoDB" id="7019976at2"/>
<dbReference type="AlphaFoldDB" id="N2BAI4"/>
<dbReference type="PATRIC" id="fig|1235802.3.peg.1377"/>
<dbReference type="EMBL" id="AQFT01000039">
    <property type="protein sequence ID" value="EMZ33749.1"/>
    <property type="molecule type" value="Genomic_DNA"/>
</dbReference>
<evidence type="ECO:0000313" key="3">
    <source>
        <dbReference type="Proteomes" id="UP000012589"/>
    </source>
</evidence>
<comment type="caution">
    <text evidence="2">The sequence shown here is derived from an EMBL/GenBank/DDBJ whole genome shotgun (WGS) entry which is preliminary data.</text>
</comment>
<proteinExistence type="predicted"/>
<feature type="domain" description="Spore protein YkvP/CgeB glycosyl transferase-like" evidence="1">
    <location>
        <begin position="282"/>
        <end position="386"/>
    </location>
</feature>
<dbReference type="InterPro" id="IPR055259">
    <property type="entry name" value="YkvP/CgeB_Glyco_trans-like"/>
</dbReference>
<reference evidence="2 3" key="1">
    <citation type="journal article" date="2014" name="Genome Announc.">
        <title>Draft genome sequences of the altered schaedler flora, a defined bacterial community from gnotobiotic mice.</title>
        <authorList>
            <person name="Wannemuehler M.J."/>
            <person name="Overstreet A.M."/>
            <person name="Ward D.V."/>
            <person name="Phillips G.J."/>
        </authorList>
    </citation>
    <scope>NUCLEOTIDE SEQUENCE [LARGE SCALE GENOMIC DNA]</scope>
    <source>
        <strain evidence="2 3">ASF492</strain>
    </source>
</reference>
<accession>N2BAI4</accession>
<keyword evidence="3" id="KW-1185">Reference proteome</keyword>
<dbReference type="Pfam" id="PF13524">
    <property type="entry name" value="Glyco_trans_1_2"/>
    <property type="match status" value="1"/>
</dbReference>
<evidence type="ECO:0000313" key="2">
    <source>
        <dbReference type="EMBL" id="EMZ33749.1"/>
    </source>
</evidence>
<organism evidence="2 3">
    <name type="scientific">Eubacterium plexicaudatum ASF492</name>
    <dbReference type="NCBI Taxonomy" id="1235802"/>
    <lineage>
        <taxon>Bacteria</taxon>
        <taxon>Bacillati</taxon>
        <taxon>Bacillota</taxon>
        <taxon>Clostridia</taxon>
        <taxon>Eubacteriales</taxon>
        <taxon>Eubacteriaceae</taxon>
        <taxon>Eubacterium</taxon>
    </lineage>
</organism>